<dbReference type="FunFam" id="1.20.1720.10:FF:000004">
    <property type="entry name" value="EmrB/QacA family drug resistance transporter"/>
    <property type="match status" value="1"/>
</dbReference>
<dbReference type="AlphaFoldDB" id="A0AAU7JK19"/>
<dbReference type="InterPro" id="IPR036259">
    <property type="entry name" value="MFS_trans_sf"/>
</dbReference>
<feature type="transmembrane region" description="Helical" evidence="7">
    <location>
        <begin position="119"/>
        <end position="137"/>
    </location>
</feature>
<evidence type="ECO:0000256" key="3">
    <source>
        <dbReference type="ARBA" id="ARBA00022475"/>
    </source>
</evidence>
<feature type="transmembrane region" description="Helical" evidence="7">
    <location>
        <begin position="144"/>
        <end position="166"/>
    </location>
</feature>
<evidence type="ECO:0000256" key="1">
    <source>
        <dbReference type="ARBA" id="ARBA00004651"/>
    </source>
</evidence>
<feature type="transmembrane region" description="Helical" evidence="7">
    <location>
        <begin position="87"/>
        <end position="113"/>
    </location>
</feature>
<proteinExistence type="predicted"/>
<gene>
    <name evidence="9" type="ORF">ABEG18_07765</name>
</gene>
<dbReference type="SUPFAM" id="SSF103473">
    <property type="entry name" value="MFS general substrate transporter"/>
    <property type="match status" value="1"/>
</dbReference>
<feature type="domain" description="Major facilitator superfamily (MFS) profile" evidence="8">
    <location>
        <begin position="21"/>
        <end position="479"/>
    </location>
</feature>
<feature type="transmembrane region" description="Helical" evidence="7">
    <location>
        <begin position="206"/>
        <end position="225"/>
    </location>
</feature>
<evidence type="ECO:0000256" key="6">
    <source>
        <dbReference type="ARBA" id="ARBA00023136"/>
    </source>
</evidence>
<evidence type="ECO:0000259" key="8">
    <source>
        <dbReference type="PROSITE" id="PS50850"/>
    </source>
</evidence>
<feature type="transmembrane region" description="Helical" evidence="7">
    <location>
        <begin position="452"/>
        <end position="475"/>
    </location>
</feature>
<name>A0AAU7JK19_9HYPH</name>
<keyword evidence="3" id="KW-1003">Cell membrane</keyword>
<dbReference type="PANTHER" id="PTHR23501:SF197">
    <property type="entry name" value="COMD"/>
    <property type="match status" value="1"/>
</dbReference>
<dbReference type="InterPro" id="IPR020846">
    <property type="entry name" value="MFS_dom"/>
</dbReference>
<dbReference type="InterPro" id="IPR011701">
    <property type="entry name" value="MFS"/>
</dbReference>
<evidence type="ECO:0000313" key="9">
    <source>
        <dbReference type="EMBL" id="XBO40650.1"/>
    </source>
</evidence>
<dbReference type="PROSITE" id="PS50850">
    <property type="entry name" value="MFS"/>
    <property type="match status" value="1"/>
</dbReference>
<feature type="transmembrane region" description="Helical" evidence="7">
    <location>
        <begin position="366"/>
        <end position="391"/>
    </location>
</feature>
<protein>
    <submittedName>
        <fullName evidence="9">MDR family MFS transporter</fullName>
    </submittedName>
</protein>
<evidence type="ECO:0000256" key="4">
    <source>
        <dbReference type="ARBA" id="ARBA00022692"/>
    </source>
</evidence>
<feature type="transmembrane region" description="Helical" evidence="7">
    <location>
        <begin position="312"/>
        <end position="330"/>
    </location>
</feature>
<feature type="transmembrane region" description="Helical" evidence="7">
    <location>
        <begin position="172"/>
        <end position="194"/>
    </location>
</feature>
<dbReference type="PANTHER" id="PTHR23501">
    <property type="entry name" value="MAJOR FACILITATOR SUPERFAMILY"/>
    <property type="match status" value="1"/>
</dbReference>
<keyword evidence="6 7" id="KW-0472">Membrane</keyword>
<feature type="transmembrane region" description="Helical" evidence="7">
    <location>
        <begin position="55"/>
        <end position="75"/>
    </location>
</feature>
<evidence type="ECO:0000256" key="7">
    <source>
        <dbReference type="SAM" id="Phobius"/>
    </source>
</evidence>
<accession>A0AAU7JK19</accession>
<evidence type="ECO:0000256" key="2">
    <source>
        <dbReference type="ARBA" id="ARBA00022448"/>
    </source>
</evidence>
<dbReference type="GO" id="GO:0005886">
    <property type="term" value="C:plasma membrane"/>
    <property type="evidence" value="ECO:0007669"/>
    <property type="project" value="UniProtKB-SubCell"/>
</dbReference>
<feature type="transmembrane region" description="Helical" evidence="7">
    <location>
        <begin position="342"/>
        <end position="360"/>
    </location>
</feature>
<dbReference type="Gene3D" id="1.20.1720.10">
    <property type="entry name" value="Multidrug resistance protein D"/>
    <property type="match status" value="1"/>
</dbReference>
<reference evidence="9" key="1">
    <citation type="submission" date="2024-05" db="EMBL/GenBank/DDBJ databases">
        <authorList>
            <person name="Kim S."/>
            <person name="Heo J."/>
            <person name="Choi H."/>
            <person name="Choi Y."/>
            <person name="Kwon S.-W."/>
            <person name="Kim Y."/>
        </authorList>
    </citation>
    <scope>NUCLEOTIDE SEQUENCE</scope>
    <source>
        <strain evidence="9">KACC 23698</strain>
    </source>
</reference>
<keyword evidence="4 7" id="KW-0812">Transmembrane</keyword>
<keyword evidence="5 7" id="KW-1133">Transmembrane helix</keyword>
<feature type="transmembrane region" description="Helical" evidence="7">
    <location>
        <begin position="412"/>
        <end position="432"/>
    </location>
</feature>
<dbReference type="Gene3D" id="1.20.1250.20">
    <property type="entry name" value="MFS general substrate transporter like domains"/>
    <property type="match status" value="1"/>
</dbReference>
<organism evidence="9">
    <name type="scientific">Alsobacter sp. KACC 23698</name>
    <dbReference type="NCBI Taxonomy" id="3149229"/>
    <lineage>
        <taxon>Bacteria</taxon>
        <taxon>Pseudomonadati</taxon>
        <taxon>Pseudomonadota</taxon>
        <taxon>Alphaproteobacteria</taxon>
        <taxon>Hyphomicrobiales</taxon>
        <taxon>Alsobacteraceae</taxon>
        <taxon>Alsobacter</taxon>
    </lineage>
</organism>
<feature type="transmembrane region" description="Helical" evidence="7">
    <location>
        <begin position="279"/>
        <end position="300"/>
    </location>
</feature>
<dbReference type="EMBL" id="CP157484">
    <property type="protein sequence ID" value="XBO40650.1"/>
    <property type="molecule type" value="Genomic_DNA"/>
</dbReference>
<comment type="subcellular location">
    <subcellularLocation>
        <location evidence="1">Cell membrane</location>
        <topology evidence="1">Multi-pass membrane protein</topology>
    </subcellularLocation>
</comment>
<sequence length="492" mass="50890">MNASPPDAIRPALTHEEIRLVILGILVAMFLAALDQTIVATALPTIGRELGDAELLSWIVTAYLVTATAITPLYGKLSDIHGRRPTMLVGIAVFILGSIACALAPNMIALILARALQGLGGGGLISMAQTIIADMVAPKERGRYQVYIAGVFVSSSLAGPVLGGFFAEHLHWSIIFWINIPLGIVAFAMTNSLLRKLPQNNRPHSLDVLGAVLMITATTLLLLALNWGGLRYSWTSWQVSTLLAASAGGWVAFGLRLGSASEPLIPLTLFANGVVRNGTLAACFGMGAFIGMTIYTPVYLETVKGLSASDSGLALIPLMIGTVMGATISGRAMAHVTHYKRLPMGGLLVAIGAVLALARWGADLPFVGLEILFGVISLGLGTLLPVTTVCIQNAAPAHQLGTATASMNFFRSLGGALLVAAFGAILLAGGVVGGLHGSTPGQAHAAADPGALAAFAHMFQGAAASLAMALVFLIAMEERPLRSRSAPAPAAD</sequence>
<dbReference type="CDD" id="cd17502">
    <property type="entry name" value="MFS_Azr1_MDR_like"/>
    <property type="match status" value="1"/>
</dbReference>
<dbReference type="GO" id="GO:0022857">
    <property type="term" value="F:transmembrane transporter activity"/>
    <property type="evidence" value="ECO:0007669"/>
    <property type="project" value="InterPro"/>
</dbReference>
<feature type="transmembrane region" description="Helical" evidence="7">
    <location>
        <begin position="237"/>
        <end position="258"/>
    </location>
</feature>
<keyword evidence="2" id="KW-0813">Transport</keyword>
<evidence type="ECO:0000256" key="5">
    <source>
        <dbReference type="ARBA" id="ARBA00022989"/>
    </source>
</evidence>
<dbReference type="RefSeq" id="WP_406857504.1">
    <property type="nucleotide sequence ID" value="NZ_CP157484.1"/>
</dbReference>
<dbReference type="Pfam" id="PF07690">
    <property type="entry name" value="MFS_1"/>
    <property type="match status" value="1"/>
</dbReference>
<feature type="transmembrane region" description="Helical" evidence="7">
    <location>
        <begin position="20"/>
        <end position="43"/>
    </location>
</feature>